<reference evidence="1" key="1">
    <citation type="submission" date="2014-06" db="EMBL/GenBank/DDBJ databases">
        <title>Key roles for freshwater Actinobacteria revealed by deep metagenomic sequencing.</title>
        <authorList>
            <person name="Ghai R."/>
            <person name="Mizuno C.M."/>
            <person name="Picazo A."/>
            <person name="Camacho A."/>
            <person name="Rodriguez-Valera F."/>
        </authorList>
    </citation>
    <scope>NUCLEOTIDE SEQUENCE</scope>
</reference>
<feature type="non-terminal residue" evidence="1">
    <location>
        <position position="32"/>
    </location>
</feature>
<protein>
    <recommendedName>
        <fullName evidence="2">Enoyl-CoA hydratase</fullName>
    </recommendedName>
</protein>
<dbReference type="Gene3D" id="3.90.226.10">
    <property type="entry name" value="2-enoyl-CoA Hydratase, Chain A, domain 1"/>
    <property type="match status" value="1"/>
</dbReference>
<dbReference type="EMBL" id="JNSL01000215">
    <property type="protein sequence ID" value="KGA12570.1"/>
    <property type="molecule type" value="Genomic_DNA"/>
</dbReference>
<evidence type="ECO:0000313" key="1">
    <source>
        <dbReference type="EMBL" id="KGA12570.1"/>
    </source>
</evidence>
<sequence length="32" mass="3587">MAVEDRVSVTISNGIADVRMNRPDKRNALDNE</sequence>
<name>A0A094PLI0_9ZZZZ</name>
<proteinExistence type="predicted"/>
<dbReference type="SUPFAM" id="SSF52096">
    <property type="entry name" value="ClpP/crotonase"/>
    <property type="match status" value="1"/>
</dbReference>
<accession>A0A094PLI0</accession>
<evidence type="ECO:0008006" key="2">
    <source>
        <dbReference type="Google" id="ProtNLM"/>
    </source>
</evidence>
<organism evidence="1">
    <name type="scientific">freshwater metagenome</name>
    <dbReference type="NCBI Taxonomy" id="449393"/>
    <lineage>
        <taxon>unclassified sequences</taxon>
        <taxon>metagenomes</taxon>
        <taxon>ecological metagenomes</taxon>
    </lineage>
</organism>
<comment type="caution">
    <text evidence="1">The sequence shown here is derived from an EMBL/GenBank/DDBJ whole genome shotgun (WGS) entry which is preliminary data.</text>
</comment>
<dbReference type="AlphaFoldDB" id="A0A094PLI0"/>
<gene>
    <name evidence="1" type="ORF">GM51_21520</name>
</gene>
<dbReference type="InterPro" id="IPR029045">
    <property type="entry name" value="ClpP/crotonase-like_dom_sf"/>
</dbReference>